<dbReference type="PANTHER" id="PTHR35802:SF1">
    <property type="entry name" value="PROTEASE SYNTHASE AND SPORULATION PROTEIN PAI 2"/>
    <property type="match status" value="1"/>
</dbReference>
<dbReference type="Pfam" id="PF04299">
    <property type="entry name" value="FMN_bind_2"/>
    <property type="match status" value="1"/>
</dbReference>
<protein>
    <submittedName>
        <fullName evidence="1">Transcriptional regulator PAI 2-type</fullName>
    </submittedName>
</protein>
<dbReference type="InParanoid" id="A0A1Y1UF46"/>
<accession>A0A1Y1UF46</accession>
<gene>
    <name evidence="1" type="ORF">BD324DRAFT_626643</name>
</gene>
<dbReference type="AlphaFoldDB" id="A0A1Y1UF46"/>
<dbReference type="SUPFAM" id="SSF50475">
    <property type="entry name" value="FMN-binding split barrel"/>
    <property type="match status" value="1"/>
</dbReference>
<dbReference type="RefSeq" id="XP_021870707.1">
    <property type="nucleotide sequence ID" value="XM_022015914.1"/>
</dbReference>
<proteinExistence type="predicted"/>
<reference evidence="1 2" key="1">
    <citation type="submission" date="2017-03" db="EMBL/GenBank/DDBJ databases">
        <title>Widespread Adenine N6-methylation of Active Genes in Fungi.</title>
        <authorList>
            <consortium name="DOE Joint Genome Institute"/>
            <person name="Mondo S.J."/>
            <person name="Dannebaum R.O."/>
            <person name="Kuo R.C."/>
            <person name="Louie K.B."/>
            <person name="Bewick A.J."/>
            <person name="Labutti K."/>
            <person name="Haridas S."/>
            <person name="Kuo A."/>
            <person name="Salamov A."/>
            <person name="Ahrendt S.R."/>
            <person name="Lau R."/>
            <person name="Bowen B.P."/>
            <person name="Lipzen A."/>
            <person name="Sullivan W."/>
            <person name="Andreopoulos W.B."/>
            <person name="Clum A."/>
            <person name="Lindquist E."/>
            <person name="Daum C."/>
            <person name="Northen T.R."/>
            <person name="Ramamoorthy G."/>
            <person name="Schmitz R.J."/>
            <person name="Gryganskyi A."/>
            <person name="Culley D."/>
            <person name="Magnuson J."/>
            <person name="James T.Y."/>
            <person name="O'Malley M.A."/>
            <person name="Stajich J.E."/>
            <person name="Spatafora J.W."/>
            <person name="Visel A."/>
            <person name="Grigoriev I.V."/>
        </authorList>
    </citation>
    <scope>NUCLEOTIDE SEQUENCE [LARGE SCALE GENOMIC DNA]</scope>
    <source>
        <strain evidence="1 2">NRRL Y-17943</strain>
    </source>
</reference>
<dbReference type="InterPro" id="IPR007396">
    <property type="entry name" value="TR_PAI2-type"/>
</dbReference>
<keyword evidence="2" id="KW-1185">Reference proteome</keyword>
<dbReference type="EMBL" id="NBSH01000007">
    <property type="protein sequence ID" value="ORX36638.1"/>
    <property type="molecule type" value="Genomic_DNA"/>
</dbReference>
<sequence>MHLRHEHAVLDIPTLERFIRDNPLGLFTTSIPHPEHATLQISHIPFILDHADPESSSAGRLRGHIARANPQSKSILDLVRSIGRDELDEEVLIIFNAPVNGYVTPRFYTSTKPTSGKVVPTWDYAAVQVYGKLKVHQASTRESDEFIHQQMLDLNAWGEDTVPGDKWKLSDAPEQYLALRRKAVIGIEIQVTRMEGRFKLSQEREDGDWHGVVEGFKSLGTVQGDRLASMIAGCGKERTINS</sequence>
<comment type="caution">
    <text evidence="1">The sequence shown here is derived from an EMBL/GenBank/DDBJ whole genome shotgun (WGS) entry which is preliminary data.</text>
</comment>
<dbReference type="Proteomes" id="UP000193218">
    <property type="component" value="Unassembled WGS sequence"/>
</dbReference>
<organism evidence="1 2">
    <name type="scientific">Kockovaella imperatae</name>
    <dbReference type="NCBI Taxonomy" id="4999"/>
    <lineage>
        <taxon>Eukaryota</taxon>
        <taxon>Fungi</taxon>
        <taxon>Dikarya</taxon>
        <taxon>Basidiomycota</taxon>
        <taxon>Agaricomycotina</taxon>
        <taxon>Tremellomycetes</taxon>
        <taxon>Tremellales</taxon>
        <taxon>Cuniculitremaceae</taxon>
        <taxon>Kockovaella</taxon>
    </lineage>
</organism>
<name>A0A1Y1UF46_9TREE</name>
<evidence type="ECO:0000313" key="2">
    <source>
        <dbReference type="Proteomes" id="UP000193218"/>
    </source>
</evidence>
<dbReference type="PANTHER" id="PTHR35802">
    <property type="entry name" value="PROTEASE SYNTHASE AND SPORULATION PROTEIN PAI 2"/>
    <property type="match status" value="1"/>
</dbReference>
<dbReference type="PIRSF" id="PIRSF010372">
    <property type="entry name" value="PaiB"/>
    <property type="match status" value="1"/>
</dbReference>
<dbReference type="Gene3D" id="2.30.110.10">
    <property type="entry name" value="Electron Transport, Fmn-binding Protein, Chain A"/>
    <property type="match status" value="1"/>
</dbReference>
<dbReference type="InterPro" id="IPR012349">
    <property type="entry name" value="Split_barrel_FMN-bd"/>
</dbReference>
<evidence type="ECO:0000313" key="1">
    <source>
        <dbReference type="EMBL" id="ORX36638.1"/>
    </source>
</evidence>
<dbReference type="GeneID" id="33557723"/>
<dbReference type="OrthoDB" id="2101473at2759"/>